<keyword evidence="2" id="KW-1185">Reference proteome</keyword>
<gene>
    <name evidence="1" type="ORF">GH714_021345</name>
</gene>
<name>A0A6A6LCK1_HEVBR</name>
<reference evidence="1 2" key="1">
    <citation type="journal article" date="2020" name="Mol. Plant">
        <title>The Chromosome-Based Rubber Tree Genome Provides New Insights into Spurge Genome Evolution and Rubber Biosynthesis.</title>
        <authorList>
            <person name="Liu J."/>
            <person name="Shi C."/>
            <person name="Shi C.C."/>
            <person name="Li W."/>
            <person name="Zhang Q.J."/>
            <person name="Zhang Y."/>
            <person name="Li K."/>
            <person name="Lu H.F."/>
            <person name="Shi C."/>
            <person name="Zhu S.T."/>
            <person name="Xiao Z.Y."/>
            <person name="Nan H."/>
            <person name="Yue Y."/>
            <person name="Zhu X.G."/>
            <person name="Wu Y."/>
            <person name="Hong X.N."/>
            <person name="Fan G.Y."/>
            <person name="Tong Y."/>
            <person name="Zhang D."/>
            <person name="Mao C.L."/>
            <person name="Liu Y.L."/>
            <person name="Hao S.J."/>
            <person name="Liu W.Q."/>
            <person name="Lv M.Q."/>
            <person name="Zhang H.B."/>
            <person name="Liu Y."/>
            <person name="Hu-Tang G.R."/>
            <person name="Wang J.P."/>
            <person name="Wang J.H."/>
            <person name="Sun Y.H."/>
            <person name="Ni S.B."/>
            <person name="Chen W.B."/>
            <person name="Zhang X.C."/>
            <person name="Jiao Y.N."/>
            <person name="Eichler E.E."/>
            <person name="Li G.H."/>
            <person name="Liu X."/>
            <person name="Gao L.Z."/>
        </authorList>
    </citation>
    <scope>NUCLEOTIDE SEQUENCE [LARGE SCALE GENOMIC DNA]</scope>
    <source>
        <strain evidence="2">cv. GT1</strain>
        <tissue evidence="1">Leaf</tissue>
    </source>
</reference>
<accession>A0A6A6LCK1</accession>
<dbReference type="Proteomes" id="UP000467840">
    <property type="component" value="Chromosome 1"/>
</dbReference>
<organism evidence="1 2">
    <name type="scientific">Hevea brasiliensis</name>
    <name type="common">Para rubber tree</name>
    <name type="synonym">Siphonia brasiliensis</name>
    <dbReference type="NCBI Taxonomy" id="3981"/>
    <lineage>
        <taxon>Eukaryota</taxon>
        <taxon>Viridiplantae</taxon>
        <taxon>Streptophyta</taxon>
        <taxon>Embryophyta</taxon>
        <taxon>Tracheophyta</taxon>
        <taxon>Spermatophyta</taxon>
        <taxon>Magnoliopsida</taxon>
        <taxon>eudicotyledons</taxon>
        <taxon>Gunneridae</taxon>
        <taxon>Pentapetalae</taxon>
        <taxon>rosids</taxon>
        <taxon>fabids</taxon>
        <taxon>Malpighiales</taxon>
        <taxon>Euphorbiaceae</taxon>
        <taxon>Crotonoideae</taxon>
        <taxon>Micrandreae</taxon>
        <taxon>Hevea</taxon>
    </lineage>
</organism>
<evidence type="ECO:0000313" key="2">
    <source>
        <dbReference type="Proteomes" id="UP000467840"/>
    </source>
</evidence>
<dbReference type="AlphaFoldDB" id="A0A6A6LCK1"/>
<dbReference type="EMBL" id="JAAGAX010000011">
    <property type="protein sequence ID" value="KAF2298287.1"/>
    <property type="molecule type" value="Genomic_DNA"/>
</dbReference>
<comment type="caution">
    <text evidence="1">The sequence shown here is derived from an EMBL/GenBank/DDBJ whole genome shotgun (WGS) entry which is preliminary data.</text>
</comment>
<sequence>MDKKWIQCTDGLSGEYVKGVEEFIDFAFAHTEVEDIIPCPSINEFVAQENYNSIVEGQNCYDNMLGMIHDVAEPKIMEEIMNDVYEKDRIEDNNIDVEYKVEPSKA</sequence>
<protein>
    <submittedName>
        <fullName evidence="1">Uncharacterized protein</fullName>
    </submittedName>
</protein>
<proteinExistence type="predicted"/>
<evidence type="ECO:0000313" key="1">
    <source>
        <dbReference type="EMBL" id="KAF2298287.1"/>
    </source>
</evidence>